<accession>A0A6J2JUF9</accession>
<evidence type="ECO:0000313" key="3">
    <source>
        <dbReference type="Proteomes" id="UP000504629"/>
    </source>
</evidence>
<keyword evidence="2" id="KW-0679">Respiratory chain</keyword>
<keyword evidence="3" id="KW-1185">Reference proteome</keyword>
<comment type="similarity">
    <text evidence="1 2">Belongs to the complex I NDUFA12 subunit family.</text>
</comment>
<dbReference type="PANTHER" id="PTHR12910">
    <property type="entry name" value="NADH-UBIQUINONE OXIDOREDUCTASE SUBUNIT B17.2"/>
    <property type="match status" value="1"/>
</dbReference>
<dbReference type="GO" id="GO:0006979">
    <property type="term" value="P:response to oxidative stress"/>
    <property type="evidence" value="ECO:0007669"/>
    <property type="project" value="TreeGrafter"/>
</dbReference>
<dbReference type="KEGG" id="bman:114245115"/>
<sequence>MSYLALDKWARVIRMTIQNGGLFKSLYKIWRMDTLKEGKYIGCDEFGNKYYENKNYMLGRSRWVEYNPQFKWDYDASQVTPEWFGWLHYKTDRLPSEDCAKLCLKCCCWTHRWRLPHTENMSATERAYYPFRTTRTHISVWDGRSICNRPCFPL</sequence>
<keyword evidence="2" id="KW-0249">Electron transport</keyword>
<comment type="subcellular location">
    <subcellularLocation>
        <location evidence="2">Mitochondrion inner membrane</location>
        <topology evidence="2">Peripheral membrane protein</topology>
        <orientation evidence="2">Matrix side</orientation>
    </subcellularLocation>
</comment>
<reference evidence="4" key="1">
    <citation type="submission" date="2025-08" db="UniProtKB">
        <authorList>
            <consortium name="RefSeq"/>
        </authorList>
    </citation>
    <scope>IDENTIFICATION</scope>
    <source>
        <tissue evidence="4">Silk gland</tissue>
    </source>
</reference>
<dbReference type="AlphaFoldDB" id="A0A6J2JUF9"/>
<keyword evidence="2" id="KW-0496">Mitochondrion</keyword>
<keyword evidence="2" id="KW-0813">Transport</keyword>
<evidence type="ECO:0000313" key="4">
    <source>
        <dbReference type="RefSeq" id="XP_028032928.1"/>
    </source>
</evidence>
<dbReference type="GO" id="GO:0005743">
    <property type="term" value="C:mitochondrial inner membrane"/>
    <property type="evidence" value="ECO:0007669"/>
    <property type="project" value="UniProtKB-SubCell"/>
</dbReference>
<gene>
    <name evidence="4" type="primary">LOC114245115</name>
</gene>
<dbReference type="PANTHER" id="PTHR12910:SF2">
    <property type="entry name" value="NADH DEHYDROGENASE [UBIQUINONE] 1 ALPHA SUBCOMPLEX SUBUNIT 12"/>
    <property type="match status" value="1"/>
</dbReference>
<comment type="function">
    <text evidence="2">Accessory subunit of the mitochondrial membrane respiratory chain NADH dehydrogenase (Complex I), that is believed not to be involved in catalysis. Complex I functions in the transfer of electrons from NADH to the respiratory chain. The immediate electron acceptor for the enzyme is believed to be ubiquinone.</text>
</comment>
<comment type="subunit">
    <text evidence="2">Complex I is composed of 45 different subunits.</text>
</comment>
<keyword evidence="2" id="KW-0472">Membrane</keyword>
<dbReference type="Pfam" id="PF05071">
    <property type="entry name" value="NDUFA12"/>
    <property type="match status" value="1"/>
</dbReference>
<protein>
    <recommendedName>
        <fullName evidence="2">NADH dehydrogenase [ubiquinone] 1 alpha subcomplex subunit 12</fullName>
    </recommendedName>
</protein>
<evidence type="ECO:0000256" key="2">
    <source>
        <dbReference type="RuleBase" id="RU363103"/>
    </source>
</evidence>
<dbReference type="RefSeq" id="XP_028032928.1">
    <property type="nucleotide sequence ID" value="XM_028177127.1"/>
</dbReference>
<name>A0A6J2JUF9_BOMMA</name>
<keyword evidence="2" id="KW-0999">Mitochondrion inner membrane</keyword>
<organism evidence="3 4">
    <name type="scientific">Bombyx mandarina</name>
    <name type="common">Wild silk moth</name>
    <name type="synonym">Wild silkworm</name>
    <dbReference type="NCBI Taxonomy" id="7092"/>
    <lineage>
        <taxon>Eukaryota</taxon>
        <taxon>Metazoa</taxon>
        <taxon>Ecdysozoa</taxon>
        <taxon>Arthropoda</taxon>
        <taxon>Hexapoda</taxon>
        <taxon>Insecta</taxon>
        <taxon>Pterygota</taxon>
        <taxon>Neoptera</taxon>
        <taxon>Endopterygota</taxon>
        <taxon>Lepidoptera</taxon>
        <taxon>Glossata</taxon>
        <taxon>Ditrysia</taxon>
        <taxon>Bombycoidea</taxon>
        <taxon>Bombycidae</taxon>
        <taxon>Bombycinae</taxon>
        <taxon>Bombyx</taxon>
    </lineage>
</organism>
<dbReference type="Proteomes" id="UP000504629">
    <property type="component" value="Unplaced"/>
</dbReference>
<evidence type="ECO:0000256" key="1">
    <source>
        <dbReference type="ARBA" id="ARBA00007355"/>
    </source>
</evidence>
<dbReference type="OrthoDB" id="274641at2759"/>
<dbReference type="GO" id="GO:0045271">
    <property type="term" value="C:respiratory chain complex I"/>
    <property type="evidence" value="ECO:0007669"/>
    <property type="project" value="InterPro"/>
</dbReference>
<dbReference type="InterPro" id="IPR007763">
    <property type="entry name" value="NDUFA12"/>
</dbReference>
<dbReference type="GeneID" id="114245115"/>
<proteinExistence type="inferred from homology"/>